<reference evidence="2 3" key="1">
    <citation type="submission" date="2017-06" db="EMBL/GenBank/DDBJ databases">
        <title>Draft genome of Pseudomonas nitroreducens DF05.</title>
        <authorList>
            <person name="Iyer R."/>
        </authorList>
    </citation>
    <scope>NUCLEOTIDE SEQUENCE [LARGE SCALE GENOMIC DNA]</scope>
    <source>
        <strain evidence="2 3">DF05</strain>
    </source>
</reference>
<dbReference type="Pfam" id="PF03009">
    <property type="entry name" value="GDPD"/>
    <property type="match status" value="1"/>
</dbReference>
<evidence type="ECO:0000313" key="3">
    <source>
        <dbReference type="Proteomes" id="UP000198145"/>
    </source>
</evidence>
<organism evidence="2 3">
    <name type="scientific">Pseudomonas nitroreducens</name>
    <dbReference type="NCBI Taxonomy" id="46680"/>
    <lineage>
        <taxon>Bacteria</taxon>
        <taxon>Pseudomonadati</taxon>
        <taxon>Pseudomonadota</taxon>
        <taxon>Gammaproteobacteria</taxon>
        <taxon>Pseudomonadales</taxon>
        <taxon>Pseudomonadaceae</taxon>
        <taxon>Pseudomonas</taxon>
    </lineage>
</organism>
<sequence>MKQWLPGAMAGLALLAGCSVEGVRPSLPQPKVVAHRAGTADAPENTLLAIRKALANQSDVLWLSVQVSADGVAVLYRPADLSALTDAQGAVVSKTLEQLHAVNAGYQFKDAAGGYPYRAQPQAIPTLAEALRSVPPSVPLFLDIKAQPVGDVIDAVARTLDQQQAWSRVRFYSTERDASDYLAQHYADRAQRFESRDATRNRLVDLALAGRCSPPAADTWMGIELERDLTVTEQFTLGSSSYQVKPARLWTPQAMACVRRAPGAKVVMFGINSAQVYGAAHELGADAVMVDSPASVPAYRRAEGQPGG</sequence>
<protein>
    <submittedName>
        <fullName evidence="2">Glycerophosphodiester phosphodiesterase</fullName>
    </submittedName>
</protein>
<dbReference type="Gene3D" id="3.20.20.190">
    <property type="entry name" value="Phosphatidylinositol (PI) phosphodiesterase"/>
    <property type="match status" value="1"/>
</dbReference>
<dbReference type="EMBL" id="NJBA01000001">
    <property type="protein sequence ID" value="OWP53084.1"/>
    <property type="molecule type" value="Genomic_DNA"/>
</dbReference>
<dbReference type="GO" id="GO:0008081">
    <property type="term" value="F:phosphoric diester hydrolase activity"/>
    <property type="evidence" value="ECO:0007669"/>
    <property type="project" value="InterPro"/>
</dbReference>
<dbReference type="PANTHER" id="PTHR46211">
    <property type="entry name" value="GLYCEROPHOSPHORYL DIESTER PHOSPHODIESTERASE"/>
    <property type="match status" value="1"/>
</dbReference>
<accession>A0A246FFI9</accession>
<evidence type="ECO:0000259" key="1">
    <source>
        <dbReference type="PROSITE" id="PS51704"/>
    </source>
</evidence>
<dbReference type="AlphaFoldDB" id="A0A246FFI9"/>
<dbReference type="GO" id="GO:0006629">
    <property type="term" value="P:lipid metabolic process"/>
    <property type="evidence" value="ECO:0007669"/>
    <property type="project" value="InterPro"/>
</dbReference>
<dbReference type="PROSITE" id="PS51257">
    <property type="entry name" value="PROKAR_LIPOPROTEIN"/>
    <property type="match status" value="1"/>
</dbReference>
<gene>
    <name evidence="2" type="ORF">CEG18_03465</name>
</gene>
<dbReference type="PROSITE" id="PS51704">
    <property type="entry name" value="GP_PDE"/>
    <property type="match status" value="1"/>
</dbReference>
<dbReference type="InterPro" id="IPR030395">
    <property type="entry name" value="GP_PDE_dom"/>
</dbReference>
<feature type="domain" description="GP-PDE" evidence="1">
    <location>
        <begin position="30"/>
        <end position="300"/>
    </location>
</feature>
<proteinExistence type="predicted"/>
<dbReference type="PANTHER" id="PTHR46211:SF10">
    <property type="entry name" value="EXPORTED PROTEIN"/>
    <property type="match status" value="1"/>
</dbReference>
<name>A0A246FFI9_PSENT</name>
<comment type="caution">
    <text evidence="2">The sequence shown here is derived from an EMBL/GenBank/DDBJ whole genome shotgun (WGS) entry which is preliminary data.</text>
</comment>
<dbReference type="Proteomes" id="UP000198145">
    <property type="component" value="Unassembled WGS sequence"/>
</dbReference>
<evidence type="ECO:0000313" key="2">
    <source>
        <dbReference type="EMBL" id="OWP53084.1"/>
    </source>
</evidence>
<dbReference type="InterPro" id="IPR017946">
    <property type="entry name" value="PLC-like_Pdiesterase_TIM-brl"/>
</dbReference>
<dbReference type="SUPFAM" id="SSF51695">
    <property type="entry name" value="PLC-like phosphodiesterases"/>
    <property type="match status" value="1"/>
</dbReference>